<sequence length="189" mass="21369">MERTTQTESVLKEWNEVKTFKVDITLDPLTAHSQLEVYSRKKMVSSKNEGDYDSKYPYVLSENKFSPGQTYWEVVVQSSWKHTWYVGVATTDAVKHKAVVPLNAGNGFWILSYKKGNGYCVSADPPTPLSGIKNLETLGVFLDCDRQKLSFYDADSEVHLYSFADVSSNSNTFFAVFSPGLDRRPLTIK</sequence>
<dbReference type="EMBL" id="JAGTTL010000003">
    <property type="protein sequence ID" value="KAK6324981.1"/>
    <property type="molecule type" value="Genomic_DNA"/>
</dbReference>
<dbReference type="SMART" id="SM00449">
    <property type="entry name" value="SPRY"/>
    <property type="match status" value="1"/>
</dbReference>
<accession>A0AAN8R4K3</accession>
<evidence type="ECO:0000259" key="1">
    <source>
        <dbReference type="PROSITE" id="PS50188"/>
    </source>
</evidence>
<dbReference type="Gene3D" id="2.60.120.920">
    <property type="match status" value="1"/>
</dbReference>
<organism evidence="2 3">
    <name type="scientific">Coregonus suidteri</name>
    <dbReference type="NCBI Taxonomy" id="861788"/>
    <lineage>
        <taxon>Eukaryota</taxon>
        <taxon>Metazoa</taxon>
        <taxon>Chordata</taxon>
        <taxon>Craniata</taxon>
        <taxon>Vertebrata</taxon>
        <taxon>Euteleostomi</taxon>
        <taxon>Actinopterygii</taxon>
        <taxon>Neopterygii</taxon>
        <taxon>Teleostei</taxon>
        <taxon>Protacanthopterygii</taxon>
        <taxon>Salmoniformes</taxon>
        <taxon>Salmonidae</taxon>
        <taxon>Coregoninae</taxon>
        <taxon>Coregonus</taxon>
    </lineage>
</organism>
<dbReference type="PROSITE" id="PS50188">
    <property type="entry name" value="B302_SPRY"/>
    <property type="match status" value="1"/>
</dbReference>
<proteinExistence type="predicted"/>
<feature type="domain" description="B30.2/SPRY" evidence="1">
    <location>
        <begin position="4"/>
        <end position="189"/>
    </location>
</feature>
<dbReference type="InterPro" id="IPR003877">
    <property type="entry name" value="SPRY_dom"/>
</dbReference>
<name>A0AAN8R4K3_9TELE</name>
<evidence type="ECO:0000313" key="3">
    <source>
        <dbReference type="Proteomes" id="UP001356427"/>
    </source>
</evidence>
<dbReference type="SUPFAM" id="SSF49899">
    <property type="entry name" value="Concanavalin A-like lectins/glucanases"/>
    <property type="match status" value="1"/>
</dbReference>
<dbReference type="InterPro" id="IPR043136">
    <property type="entry name" value="B30.2/SPRY_sf"/>
</dbReference>
<dbReference type="PANTHER" id="PTHR24103">
    <property type="entry name" value="E3 UBIQUITIN-PROTEIN LIGASE TRIM"/>
    <property type="match status" value="1"/>
</dbReference>
<dbReference type="InterPro" id="IPR003879">
    <property type="entry name" value="Butyrophylin_SPRY"/>
</dbReference>
<keyword evidence="3" id="KW-1185">Reference proteome</keyword>
<dbReference type="AlphaFoldDB" id="A0AAN8R4K3"/>
<dbReference type="Proteomes" id="UP001356427">
    <property type="component" value="Unassembled WGS sequence"/>
</dbReference>
<reference evidence="2 3" key="1">
    <citation type="submission" date="2021-04" db="EMBL/GenBank/DDBJ databases">
        <authorList>
            <person name="De Guttry C."/>
            <person name="Zahm M."/>
            <person name="Klopp C."/>
            <person name="Cabau C."/>
            <person name="Louis A."/>
            <person name="Berthelot C."/>
            <person name="Parey E."/>
            <person name="Roest Crollius H."/>
            <person name="Montfort J."/>
            <person name="Robinson-Rechavi M."/>
            <person name="Bucao C."/>
            <person name="Bouchez O."/>
            <person name="Gislard M."/>
            <person name="Lluch J."/>
            <person name="Milhes M."/>
            <person name="Lampietro C."/>
            <person name="Lopez Roques C."/>
            <person name="Donnadieu C."/>
            <person name="Braasch I."/>
            <person name="Desvignes T."/>
            <person name="Postlethwait J."/>
            <person name="Bobe J."/>
            <person name="Wedekind C."/>
            <person name="Guiguen Y."/>
        </authorList>
    </citation>
    <scope>NUCLEOTIDE SEQUENCE [LARGE SCALE GENOMIC DNA]</scope>
    <source>
        <strain evidence="2">Cs_M1</strain>
        <tissue evidence="2">Blood</tissue>
    </source>
</reference>
<dbReference type="PRINTS" id="PR01407">
    <property type="entry name" value="BUTYPHLNCDUF"/>
</dbReference>
<dbReference type="Pfam" id="PF00622">
    <property type="entry name" value="SPRY"/>
    <property type="match status" value="1"/>
</dbReference>
<comment type="caution">
    <text evidence="2">The sequence shown here is derived from an EMBL/GenBank/DDBJ whole genome shotgun (WGS) entry which is preliminary data.</text>
</comment>
<evidence type="ECO:0000313" key="2">
    <source>
        <dbReference type="EMBL" id="KAK6324981.1"/>
    </source>
</evidence>
<dbReference type="InterPro" id="IPR013320">
    <property type="entry name" value="ConA-like_dom_sf"/>
</dbReference>
<gene>
    <name evidence="2" type="ORF">J4Q44_G00043230</name>
</gene>
<dbReference type="InterPro" id="IPR050143">
    <property type="entry name" value="TRIM/RBCC"/>
</dbReference>
<protein>
    <recommendedName>
        <fullName evidence="1">B30.2/SPRY domain-containing protein</fullName>
    </recommendedName>
</protein>
<dbReference type="InterPro" id="IPR001870">
    <property type="entry name" value="B30.2/SPRY"/>
</dbReference>